<evidence type="ECO:0000256" key="6">
    <source>
        <dbReference type="SAM" id="MobiDB-lite"/>
    </source>
</evidence>
<dbReference type="SUPFAM" id="SSF50044">
    <property type="entry name" value="SH3-domain"/>
    <property type="match status" value="1"/>
</dbReference>
<dbReference type="InterPro" id="IPR001452">
    <property type="entry name" value="SH3_domain"/>
</dbReference>
<dbReference type="InterPro" id="IPR036028">
    <property type="entry name" value="SH3-like_dom_sf"/>
</dbReference>
<feature type="region of interest" description="Disordered" evidence="6">
    <location>
        <begin position="337"/>
        <end position="387"/>
    </location>
</feature>
<feature type="compositionally biased region" description="Polar residues" evidence="6">
    <location>
        <begin position="355"/>
        <end position="386"/>
    </location>
</feature>
<protein>
    <recommendedName>
        <fullName evidence="9">SH3 domain-containing protein</fullName>
    </recommendedName>
</protein>
<feature type="compositionally biased region" description="Polar residues" evidence="6">
    <location>
        <begin position="426"/>
        <end position="442"/>
    </location>
</feature>
<sequence length="506" mass="55849">MLLRILLNLSTFATLAISTAQPLNAQCDPSNLNKISNQYTLECVKGCCLIDPDDLDCPHDCYQLTNNNNDDVNNNKNIKAVVQQEVDSTDGQTDECIEIDKTSACAPWQSGYYINKTELSLVYGQKIAFQEDWDNFVYSATSGGEYQAKLWNDWAKCTKYKGAPIQYSRTYTCLTDIFLFSSGCNKKAPQPSPCPDFCEVYGKAVETLLSDDEACPNVQEFIENEEEYLTVESRRTILASAASGCKEILTSWSSGKYEGKVHPNQGFTSGGYAYDYEDGVYFTESSCPSEKFINGVDEDAFYCGFGGNLNAANSYCKDFNDAPCCKILEKDTYKIPHYTPKSENKKQKATKKKQNQLSQGPKSIQQLNSENLSGNQDNAQSASQPEKSAAPIVAASLGSIGLVGLAVGAGFIVKRKRSRSGAKEYQSPTKVGMTSSKKPKTSLNTRLPVVHEYHQSLPDEVELRKGDIVEVISSYDDGWAKGRNITTGLEGTFPLACLEKQKKTKK</sequence>
<dbReference type="EMBL" id="JADGJW010000132">
    <property type="protein sequence ID" value="KAJ3223385.1"/>
    <property type="molecule type" value="Genomic_DNA"/>
</dbReference>
<evidence type="ECO:0000256" key="8">
    <source>
        <dbReference type="SAM" id="SignalP"/>
    </source>
</evidence>
<keyword evidence="11" id="KW-1185">Reference proteome</keyword>
<keyword evidence="2 5" id="KW-0728">SH3 domain</keyword>
<keyword evidence="3" id="KW-0175">Coiled coil</keyword>
<proteinExistence type="predicted"/>
<evidence type="ECO:0000313" key="10">
    <source>
        <dbReference type="EMBL" id="KAJ3223385.1"/>
    </source>
</evidence>
<dbReference type="InterPro" id="IPR050384">
    <property type="entry name" value="Endophilin_SH3RF"/>
</dbReference>
<keyword evidence="7" id="KW-0812">Transmembrane</keyword>
<dbReference type="PANTHER" id="PTHR14167:SF81">
    <property type="entry name" value="ENDOPHILIN-A"/>
    <property type="match status" value="1"/>
</dbReference>
<evidence type="ECO:0000256" key="3">
    <source>
        <dbReference type="ARBA" id="ARBA00023054"/>
    </source>
</evidence>
<comment type="subcellular location">
    <subcellularLocation>
        <location evidence="1">Membrane</location>
        <topology evidence="1">Peripheral membrane protein</topology>
    </subcellularLocation>
</comment>
<gene>
    <name evidence="10" type="ORF">HK099_001211</name>
</gene>
<feature type="region of interest" description="Disordered" evidence="6">
    <location>
        <begin position="417"/>
        <end position="442"/>
    </location>
</feature>
<name>A0AAD5U3N1_9FUNG</name>
<dbReference type="Gene3D" id="2.30.30.40">
    <property type="entry name" value="SH3 Domains"/>
    <property type="match status" value="1"/>
</dbReference>
<keyword evidence="7" id="KW-1133">Transmembrane helix</keyword>
<evidence type="ECO:0000256" key="7">
    <source>
        <dbReference type="SAM" id="Phobius"/>
    </source>
</evidence>
<dbReference type="SMART" id="SM00326">
    <property type="entry name" value="SH3"/>
    <property type="match status" value="1"/>
</dbReference>
<evidence type="ECO:0000256" key="5">
    <source>
        <dbReference type="PROSITE-ProRule" id="PRU00192"/>
    </source>
</evidence>
<feature type="chain" id="PRO_5042129042" description="SH3 domain-containing protein" evidence="8">
    <location>
        <begin position="21"/>
        <end position="506"/>
    </location>
</feature>
<comment type="caution">
    <text evidence="10">The sequence shown here is derived from an EMBL/GenBank/DDBJ whole genome shotgun (WGS) entry which is preliminary data.</text>
</comment>
<dbReference type="PANTHER" id="PTHR14167">
    <property type="entry name" value="SH3 DOMAIN-CONTAINING"/>
    <property type="match status" value="1"/>
</dbReference>
<reference evidence="10" key="1">
    <citation type="submission" date="2020-05" db="EMBL/GenBank/DDBJ databases">
        <title>Phylogenomic resolution of chytrid fungi.</title>
        <authorList>
            <person name="Stajich J.E."/>
            <person name="Amses K."/>
            <person name="Simmons R."/>
            <person name="Seto K."/>
            <person name="Myers J."/>
            <person name="Bonds A."/>
            <person name="Quandt C.A."/>
            <person name="Barry K."/>
            <person name="Liu P."/>
            <person name="Grigoriev I."/>
            <person name="Longcore J.E."/>
            <person name="James T.Y."/>
        </authorList>
    </citation>
    <scope>NUCLEOTIDE SEQUENCE</scope>
    <source>
        <strain evidence="10">JEL0476</strain>
    </source>
</reference>
<feature type="compositionally biased region" description="Basic and acidic residues" evidence="6">
    <location>
        <begin position="337"/>
        <end position="346"/>
    </location>
</feature>
<dbReference type="Proteomes" id="UP001211065">
    <property type="component" value="Unassembled WGS sequence"/>
</dbReference>
<organism evidence="10 11">
    <name type="scientific">Clydaea vesicula</name>
    <dbReference type="NCBI Taxonomy" id="447962"/>
    <lineage>
        <taxon>Eukaryota</taxon>
        <taxon>Fungi</taxon>
        <taxon>Fungi incertae sedis</taxon>
        <taxon>Chytridiomycota</taxon>
        <taxon>Chytridiomycota incertae sedis</taxon>
        <taxon>Chytridiomycetes</taxon>
        <taxon>Lobulomycetales</taxon>
        <taxon>Lobulomycetaceae</taxon>
        <taxon>Clydaea</taxon>
    </lineage>
</organism>
<evidence type="ECO:0000313" key="11">
    <source>
        <dbReference type="Proteomes" id="UP001211065"/>
    </source>
</evidence>
<feature type="signal peptide" evidence="8">
    <location>
        <begin position="1"/>
        <end position="20"/>
    </location>
</feature>
<feature type="transmembrane region" description="Helical" evidence="7">
    <location>
        <begin position="389"/>
        <end position="413"/>
    </location>
</feature>
<evidence type="ECO:0000256" key="2">
    <source>
        <dbReference type="ARBA" id="ARBA00022443"/>
    </source>
</evidence>
<feature type="domain" description="SH3" evidence="9">
    <location>
        <begin position="442"/>
        <end position="503"/>
    </location>
</feature>
<dbReference type="AlphaFoldDB" id="A0AAD5U3N1"/>
<keyword evidence="8" id="KW-0732">Signal</keyword>
<evidence type="ECO:0000259" key="9">
    <source>
        <dbReference type="PROSITE" id="PS50002"/>
    </source>
</evidence>
<keyword evidence="4 7" id="KW-0472">Membrane</keyword>
<evidence type="ECO:0000256" key="4">
    <source>
        <dbReference type="ARBA" id="ARBA00023136"/>
    </source>
</evidence>
<dbReference type="PROSITE" id="PS50002">
    <property type="entry name" value="SH3"/>
    <property type="match status" value="1"/>
</dbReference>
<dbReference type="Pfam" id="PF00018">
    <property type="entry name" value="SH3_1"/>
    <property type="match status" value="1"/>
</dbReference>
<accession>A0AAD5U3N1</accession>
<evidence type="ECO:0000256" key="1">
    <source>
        <dbReference type="ARBA" id="ARBA00004170"/>
    </source>
</evidence>